<dbReference type="PANTHER" id="PTHR23412:SF21">
    <property type="entry name" value="OTOANCORIN ISOFORM X1"/>
    <property type="match status" value="1"/>
</dbReference>
<feature type="compositionally biased region" description="Basic and acidic residues" evidence="3">
    <location>
        <begin position="1"/>
        <end position="11"/>
    </location>
</feature>
<dbReference type="InterPro" id="IPR026664">
    <property type="entry name" value="Stereocilin-rel"/>
</dbReference>
<feature type="region of interest" description="Disordered" evidence="3">
    <location>
        <begin position="1"/>
        <end position="20"/>
    </location>
</feature>
<comment type="caution">
    <text evidence="4">The sequence shown here is derived from an EMBL/GenBank/DDBJ whole genome shotgun (WGS) entry which is preliminary data.</text>
</comment>
<feature type="region of interest" description="Disordered" evidence="3">
    <location>
        <begin position="1092"/>
        <end position="1117"/>
    </location>
</feature>
<dbReference type="EMBL" id="JAROKS010000016">
    <property type="protein sequence ID" value="KAK1795355.1"/>
    <property type="molecule type" value="Genomic_DNA"/>
</dbReference>
<sequence>MAEDSGLEKPDTGALSPEQQEKLRQFKIKTRIANEMYMRAHPEVEILLSDFLRQAYSAINLCLAVSKASDHFNDPDLPRKIQAKVKDSGFTYLPHHIPFSLNLMRRTRSEKCHCFMRAFVAPLSWAAVLQNATQLDMKQLRTLLWAAKPLLETMPPSPLVLPATVQSSHLAEMMKFLCEVFSSLSEGQREQIRQWMKHRVLENDPSCQQNVTLSATPEKDVPKDREMVGKNDETSLAENSSKQRSKVEEREINSSSPGCAARKPWLKAEVLRMMGRFVSRLTEEDVNSIPANELCKFFQSPEFLPSFTNVGEMQPVNGQNFYQRLKRECSNGSQTFLNHLDRLGSLACFYDDAQSLNATLSKKLLYQLGNCENSGTDKMKKEIVRKMMSDSEAPPTLELLRSLGASASVLPAAKLASVSSEVLRDTLSSLSQAQWMPAQAMDINGETLLAMGSMVRGVESELLKRINSQGLLRNQGLKNISEKMSSLQKKALLVGMQINVSMPDLVKQLPDPLLPSLSLSTLDKANINSVDQVDGRSWSRAQSVYLLKKIFGKTIKPQQIRSLGQAVQGVTCDMVGNVNQSDALEMAQALANFSDWLSRSQVHCIAHSLFLSLEKQRPAYFTNISDAELLAIPALLLVHLPYVTLTELPDSDNCGKNASELSPAEVLSLGPVICELDPTWISSLKPSAMNSTLQALATCGYIPYSYRGPLFKLLISTYGDPSGWSEDVMKSLGPLLLWNDTALEMLPSKAWLKSYLSDLLDRMLAQAAAPTPEKFRFKPDLLALRHKLFWLKTGLNQQRRRREVSSGVQPSLSEPTLSVIEDLGQGNVYWSPTQLFNMTAQTFKDAVSVLGEIRNYTAEQLSVLKKKAVEVWGDVTMLNETQIVELGCVSQGFNEKQLQNLNITSLDTLELLSVCNWNQTQMAAIWQGFTDKTGLKILKLGALEMVGLGSFICGLQPNQTDQLNTGEFKEAVGEIGRVLCPLSALECLKRKAVAAFGDPKGWGEAEVSTMGNTIAGLTATELASLKSSVLPFIQQSAISLIPPERLVALSVSQLRALGPDNAAMITDTQRQRLAMDQRAAVDEAVGLAIRSDSISSTTSPNAMPQKGDPLYQDYTEL</sequence>
<keyword evidence="5" id="KW-1185">Reference proteome</keyword>
<evidence type="ECO:0000256" key="3">
    <source>
        <dbReference type="SAM" id="MobiDB-lite"/>
    </source>
</evidence>
<proteinExistence type="predicted"/>
<reference evidence="4" key="1">
    <citation type="submission" date="2023-03" db="EMBL/GenBank/DDBJ databases">
        <title>Electrophorus voltai genome.</title>
        <authorList>
            <person name="Bian C."/>
        </authorList>
    </citation>
    <scope>NUCLEOTIDE SEQUENCE</scope>
    <source>
        <strain evidence="4">CB-2022</strain>
        <tissue evidence="4">Muscle</tissue>
    </source>
</reference>
<evidence type="ECO:0000313" key="4">
    <source>
        <dbReference type="EMBL" id="KAK1795355.1"/>
    </source>
</evidence>
<evidence type="ECO:0000256" key="1">
    <source>
        <dbReference type="ARBA" id="ARBA00022729"/>
    </source>
</evidence>
<organism evidence="4 5">
    <name type="scientific">Electrophorus voltai</name>
    <dbReference type="NCBI Taxonomy" id="2609070"/>
    <lineage>
        <taxon>Eukaryota</taxon>
        <taxon>Metazoa</taxon>
        <taxon>Chordata</taxon>
        <taxon>Craniata</taxon>
        <taxon>Vertebrata</taxon>
        <taxon>Euteleostomi</taxon>
        <taxon>Actinopterygii</taxon>
        <taxon>Neopterygii</taxon>
        <taxon>Teleostei</taxon>
        <taxon>Ostariophysi</taxon>
        <taxon>Gymnotiformes</taxon>
        <taxon>Gymnotoidei</taxon>
        <taxon>Gymnotidae</taxon>
        <taxon>Electrophorus</taxon>
    </lineage>
</organism>
<keyword evidence="1" id="KW-0732">Signal</keyword>
<dbReference type="AlphaFoldDB" id="A0AAD8ZA40"/>
<evidence type="ECO:0000313" key="5">
    <source>
        <dbReference type="Proteomes" id="UP001239994"/>
    </source>
</evidence>
<protein>
    <submittedName>
        <fullName evidence="4">Uncharacterized protein</fullName>
    </submittedName>
</protein>
<dbReference type="PANTHER" id="PTHR23412">
    <property type="entry name" value="STEREOCILIN RELATED"/>
    <property type="match status" value="1"/>
</dbReference>
<dbReference type="GO" id="GO:0009986">
    <property type="term" value="C:cell surface"/>
    <property type="evidence" value="ECO:0007669"/>
    <property type="project" value="TreeGrafter"/>
</dbReference>
<feature type="compositionally biased region" description="Polar residues" evidence="3">
    <location>
        <begin position="1092"/>
        <end position="1102"/>
    </location>
</feature>
<dbReference type="Proteomes" id="UP001239994">
    <property type="component" value="Unassembled WGS sequence"/>
</dbReference>
<gene>
    <name evidence="4" type="ORF">P4O66_010528</name>
</gene>
<evidence type="ECO:0000256" key="2">
    <source>
        <dbReference type="ARBA" id="ARBA00023180"/>
    </source>
</evidence>
<keyword evidence="2" id="KW-0325">Glycoprotein</keyword>
<accession>A0AAD8ZA40</accession>
<feature type="compositionally biased region" description="Basic and acidic residues" evidence="3">
    <location>
        <begin position="217"/>
        <end position="233"/>
    </location>
</feature>
<dbReference type="GO" id="GO:0007160">
    <property type="term" value="P:cell-matrix adhesion"/>
    <property type="evidence" value="ECO:0007669"/>
    <property type="project" value="TreeGrafter"/>
</dbReference>
<feature type="compositionally biased region" description="Polar residues" evidence="3">
    <location>
        <begin position="206"/>
        <end position="215"/>
    </location>
</feature>
<feature type="region of interest" description="Disordered" evidence="3">
    <location>
        <begin position="206"/>
        <end position="260"/>
    </location>
</feature>
<name>A0AAD8ZA40_9TELE</name>